<feature type="non-terminal residue" evidence="2">
    <location>
        <position position="1"/>
    </location>
</feature>
<dbReference type="AlphaFoldDB" id="X1FCE6"/>
<keyword evidence="1" id="KW-0472">Membrane</keyword>
<evidence type="ECO:0000256" key="1">
    <source>
        <dbReference type="SAM" id="Phobius"/>
    </source>
</evidence>
<dbReference type="EMBL" id="BARU01014015">
    <property type="protein sequence ID" value="GAH43316.1"/>
    <property type="molecule type" value="Genomic_DNA"/>
</dbReference>
<reference evidence="2" key="1">
    <citation type="journal article" date="2014" name="Front. Microbiol.">
        <title>High frequency of phylogenetically diverse reductive dehalogenase-homologous genes in deep subseafloor sedimentary metagenomes.</title>
        <authorList>
            <person name="Kawai M."/>
            <person name="Futagami T."/>
            <person name="Toyoda A."/>
            <person name="Takaki Y."/>
            <person name="Nishi S."/>
            <person name="Hori S."/>
            <person name="Arai W."/>
            <person name="Tsubouchi T."/>
            <person name="Morono Y."/>
            <person name="Uchiyama I."/>
            <person name="Ito T."/>
            <person name="Fujiyama A."/>
            <person name="Inagaki F."/>
            <person name="Takami H."/>
        </authorList>
    </citation>
    <scope>NUCLEOTIDE SEQUENCE</scope>
    <source>
        <strain evidence="2">Expedition CK06-06</strain>
    </source>
</reference>
<protein>
    <submittedName>
        <fullName evidence="2">Uncharacterized protein</fullName>
    </submittedName>
</protein>
<organism evidence="2">
    <name type="scientific">marine sediment metagenome</name>
    <dbReference type="NCBI Taxonomy" id="412755"/>
    <lineage>
        <taxon>unclassified sequences</taxon>
        <taxon>metagenomes</taxon>
        <taxon>ecological metagenomes</taxon>
    </lineage>
</organism>
<feature type="transmembrane region" description="Helical" evidence="1">
    <location>
        <begin position="71"/>
        <end position="91"/>
    </location>
</feature>
<gene>
    <name evidence="2" type="ORF">S03H2_24973</name>
</gene>
<evidence type="ECO:0000313" key="2">
    <source>
        <dbReference type="EMBL" id="GAH43316.1"/>
    </source>
</evidence>
<comment type="caution">
    <text evidence="2">The sequence shown here is derived from an EMBL/GenBank/DDBJ whole genome shotgun (WGS) entry which is preliminary data.</text>
</comment>
<proteinExistence type="predicted"/>
<keyword evidence="1" id="KW-1133">Transmembrane helix</keyword>
<name>X1FCE6_9ZZZZ</name>
<sequence length="92" mass="10851">HYNLINVITLKALTKKYVSKDHLREYNYFSLKKILEKNSFKGLEKLIKNDVFIKSNPIIFLNTEIKIVMKCIWGVLINASGNIFPSIFIWFK</sequence>
<accession>X1FCE6</accession>
<keyword evidence="1" id="KW-0812">Transmembrane</keyword>